<comment type="caution">
    <text evidence="3">The sequence shown here is derived from an EMBL/GenBank/DDBJ whole genome shotgun (WGS) entry which is preliminary data.</text>
</comment>
<reference evidence="3 4" key="1">
    <citation type="submission" date="2020-12" db="EMBL/GenBank/DDBJ databases">
        <title>Metabolic potential, ecology and presence of endohyphal bacteria is reflected in genomic diversity of Mucoromycotina.</title>
        <authorList>
            <person name="Muszewska A."/>
            <person name="Okrasinska A."/>
            <person name="Steczkiewicz K."/>
            <person name="Drgas O."/>
            <person name="Orlowska M."/>
            <person name="Perlinska-Lenart U."/>
            <person name="Aleksandrzak-Piekarczyk T."/>
            <person name="Szatraj K."/>
            <person name="Zielenkiewicz U."/>
            <person name="Pilsyk S."/>
            <person name="Malc E."/>
            <person name="Mieczkowski P."/>
            <person name="Kruszewska J.S."/>
            <person name="Biernat P."/>
            <person name="Pawlowska J."/>
        </authorList>
    </citation>
    <scope>NUCLEOTIDE SEQUENCE [LARGE SCALE GENOMIC DNA]</scope>
    <source>
        <strain evidence="3 4">CBS 142.35</strain>
    </source>
</reference>
<keyword evidence="4" id="KW-1185">Reference proteome</keyword>
<sequence length="454" mass="51686">MIGQEKEPAVKSLLSNFTILLPGATVGPDLSKHFLIDKNHKEHHIFFNNDGFHNHLLHHYLSALSLGATNQRLQEIYDFHASYMRPLPDAIHTIDLNSEKNDYQELFGNHDAYTSFLNFFTKEIKHHGMMDTIRKWVFRQDNDMLSRTIGGIYHPLIHLGYAVEFNLPNVAAEGLALAACEDDSLLPFLKATTTTSSEVTGQSDESQKEDEQEYTSKSGTETFESIIAKVKNDSDLDGLVEFGDARSSFKIFTNDKAIAILGEYAAQWEYKDPQTSLRELYIQSMLLYASTGIRGQEIKLDFFLMHCLTSMHAMQVILPHLSSVQVERSLRFHVVQALLLYVRCGRPSLEIKSLQNYKAPGMNKDNDNPWLDVVRQALNARDVHCIKAIRALALGQIIYRDAFNNNEDLWLKAAQATLSVAGVHEDTTECENFTEETRRCWNFDGIGFEETWNE</sequence>
<evidence type="ECO:0000256" key="1">
    <source>
        <dbReference type="ARBA" id="ARBA00023002"/>
    </source>
</evidence>
<dbReference type="GO" id="GO:0016491">
    <property type="term" value="F:oxidoreductase activity"/>
    <property type="evidence" value="ECO:0007669"/>
    <property type="project" value="UniProtKB-KW"/>
</dbReference>
<dbReference type="PANTHER" id="PTHR35870:SF1">
    <property type="entry name" value="PROTEIN, PUTATIVE (AFU_ORTHOLOGUE AFUA_5G03330)-RELATED"/>
    <property type="match status" value="1"/>
</dbReference>
<keyword evidence="1" id="KW-0560">Oxidoreductase</keyword>
<evidence type="ECO:0000313" key="3">
    <source>
        <dbReference type="EMBL" id="KAG2222344.1"/>
    </source>
</evidence>
<evidence type="ECO:0000256" key="2">
    <source>
        <dbReference type="SAM" id="MobiDB-lite"/>
    </source>
</evidence>
<dbReference type="Proteomes" id="UP000646827">
    <property type="component" value="Unassembled WGS sequence"/>
</dbReference>
<organism evidence="3 4">
    <name type="scientific">Circinella minor</name>
    <dbReference type="NCBI Taxonomy" id="1195481"/>
    <lineage>
        <taxon>Eukaryota</taxon>
        <taxon>Fungi</taxon>
        <taxon>Fungi incertae sedis</taxon>
        <taxon>Mucoromycota</taxon>
        <taxon>Mucoromycotina</taxon>
        <taxon>Mucoromycetes</taxon>
        <taxon>Mucorales</taxon>
        <taxon>Lichtheimiaceae</taxon>
        <taxon>Circinella</taxon>
    </lineage>
</organism>
<feature type="region of interest" description="Disordered" evidence="2">
    <location>
        <begin position="196"/>
        <end position="219"/>
    </location>
</feature>
<dbReference type="AlphaFoldDB" id="A0A8H7S2F6"/>
<dbReference type="EMBL" id="JAEPRB010000085">
    <property type="protein sequence ID" value="KAG2222344.1"/>
    <property type="molecule type" value="Genomic_DNA"/>
</dbReference>
<evidence type="ECO:0000313" key="4">
    <source>
        <dbReference type="Proteomes" id="UP000646827"/>
    </source>
</evidence>
<gene>
    <name evidence="3" type="ORF">INT45_009817</name>
</gene>
<dbReference type="PANTHER" id="PTHR35870">
    <property type="entry name" value="PROTEIN, PUTATIVE (AFU_ORTHOLOGUE AFUA_5G03330)-RELATED"/>
    <property type="match status" value="1"/>
</dbReference>
<name>A0A8H7S2F6_9FUNG</name>
<proteinExistence type="predicted"/>
<dbReference type="InterPro" id="IPR025337">
    <property type="entry name" value="Questin_oxidase-like"/>
</dbReference>
<evidence type="ECO:0008006" key="5">
    <source>
        <dbReference type="Google" id="ProtNLM"/>
    </source>
</evidence>
<protein>
    <recommendedName>
        <fullName evidence="5">Oxidoreductase AflY</fullName>
    </recommendedName>
</protein>
<accession>A0A8H7S2F6</accession>
<dbReference type="Pfam" id="PF14027">
    <property type="entry name" value="Questin_oxidase"/>
    <property type="match status" value="1"/>
</dbReference>
<dbReference type="OrthoDB" id="10004862at2759"/>